<reference evidence="2" key="1">
    <citation type="submission" date="2022-11" db="EMBL/GenBank/DDBJ databases">
        <authorList>
            <person name="Kikuchi T."/>
        </authorList>
    </citation>
    <scope>NUCLEOTIDE SEQUENCE</scope>
    <source>
        <strain evidence="2">PS1010</strain>
    </source>
</reference>
<evidence type="ECO:0000256" key="1">
    <source>
        <dbReference type="SAM" id="MobiDB-lite"/>
    </source>
</evidence>
<gene>
    <name evidence="2" type="ORF">CAMP_LOCUS5938</name>
</gene>
<evidence type="ECO:0000313" key="3">
    <source>
        <dbReference type="Proteomes" id="UP001152747"/>
    </source>
</evidence>
<evidence type="ECO:0000313" key="2">
    <source>
        <dbReference type="EMBL" id="CAI5443301.1"/>
    </source>
</evidence>
<protein>
    <submittedName>
        <fullName evidence="2">Uncharacterized protein</fullName>
    </submittedName>
</protein>
<feature type="compositionally biased region" description="Basic and acidic residues" evidence="1">
    <location>
        <begin position="231"/>
        <end position="244"/>
    </location>
</feature>
<feature type="region of interest" description="Disordered" evidence="1">
    <location>
        <begin position="164"/>
        <end position="190"/>
    </location>
</feature>
<dbReference type="EMBL" id="CANHGI010000002">
    <property type="protein sequence ID" value="CAI5443301.1"/>
    <property type="molecule type" value="Genomic_DNA"/>
</dbReference>
<proteinExistence type="predicted"/>
<feature type="compositionally biased region" description="Basic and acidic residues" evidence="1">
    <location>
        <begin position="258"/>
        <end position="275"/>
    </location>
</feature>
<feature type="region of interest" description="Disordered" evidence="1">
    <location>
        <begin position="211"/>
        <end position="244"/>
    </location>
</feature>
<organism evidence="2 3">
    <name type="scientific">Caenorhabditis angaria</name>
    <dbReference type="NCBI Taxonomy" id="860376"/>
    <lineage>
        <taxon>Eukaryota</taxon>
        <taxon>Metazoa</taxon>
        <taxon>Ecdysozoa</taxon>
        <taxon>Nematoda</taxon>
        <taxon>Chromadorea</taxon>
        <taxon>Rhabditida</taxon>
        <taxon>Rhabditina</taxon>
        <taxon>Rhabditomorpha</taxon>
        <taxon>Rhabditoidea</taxon>
        <taxon>Rhabditidae</taxon>
        <taxon>Peloderinae</taxon>
        <taxon>Caenorhabditis</taxon>
    </lineage>
</organism>
<dbReference type="OrthoDB" id="5823866at2759"/>
<dbReference type="AlphaFoldDB" id="A0A9P1IFR0"/>
<comment type="caution">
    <text evidence="2">The sequence shown here is derived from an EMBL/GenBank/DDBJ whole genome shotgun (WGS) entry which is preliminary data.</text>
</comment>
<feature type="compositionally biased region" description="Basic and acidic residues" evidence="1">
    <location>
        <begin position="339"/>
        <end position="355"/>
    </location>
</feature>
<name>A0A9P1IFR0_9PELO</name>
<keyword evidence="3" id="KW-1185">Reference proteome</keyword>
<sequence length="553" mass="63280">MGHSQSYDLRNPEKFVEIVDSENPGTVRGVRRISKEHHTDTVYSFDLREDELRERIRKEELRRQGAELESLRIKNEAEHGGIIDAYRTASPTHKEFSHYDQLKHHSPIPMEKLEKLYRLVDINNGECLKFEPVGGNRLYDTVPVEYEQENSGYHRIRDLEVENSTSPVTTEVQSERSVDVHPEVPLERSEEVGRSAIPRYQHAEYQARTFREVPEPARRSVELESSSLPRHSSDGPKRHEILLEKRSVEVPSYVPRRSVEKISRSSGGHRERSTELGRSTLPRHNHPEYYPGYTGTSEAPRRSVEVLEVTERSTELGKSTLPRHNHPEYYPGYTGTSETPRRSVEVLDVTERSTELGKSTLPRHNHPEYRTGPVTPSETPRRSVELLESPLPRHNPPEPSQGPKFSSIEHYFSTPAQNAAEILPRHPEVQPHPMPRYVPPMTIPTVPQSPRVTNISEIHAEKRLVVGVTAPPAATVSQSQCGIEYCTHVAVGEEEEHDDEMENVVHLVKDEDLPGNLTSRSRKIMEEKLFYSPYLPTLSLERRPVVGFYDKLP</sequence>
<feature type="compositionally biased region" description="Basic and acidic residues" evidence="1">
    <location>
        <begin position="211"/>
        <end position="222"/>
    </location>
</feature>
<dbReference type="Proteomes" id="UP001152747">
    <property type="component" value="Unassembled WGS sequence"/>
</dbReference>
<feature type="compositionally biased region" description="Basic and acidic residues" evidence="1">
    <location>
        <begin position="299"/>
        <end position="315"/>
    </location>
</feature>
<accession>A0A9P1IFR0</accession>
<feature type="region of interest" description="Disordered" evidence="1">
    <location>
        <begin position="258"/>
        <end position="404"/>
    </location>
</feature>
<feature type="compositionally biased region" description="Basic and acidic residues" evidence="1">
    <location>
        <begin position="173"/>
        <end position="190"/>
    </location>
</feature>